<dbReference type="InterPro" id="IPR011006">
    <property type="entry name" value="CheY-like_superfamily"/>
</dbReference>
<dbReference type="STRING" id="1890364.A0A2P6NUR6"/>
<dbReference type="PANTHER" id="PTHR43047:SF72">
    <property type="entry name" value="OSMOSENSING HISTIDINE PROTEIN KINASE SLN1"/>
    <property type="match status" value="1"/>
</dbReference>
<dbReference type="PRINTS" id="PR00344">
    <property type="entry name" value="BCTRLSENSOR"/>
</dbReference>
<evidence type="ECO:0000313" key="11">
    <source>
        <dbReference type="EMBL" id="PRP87715.1"/>
    </source>
</evidence>
<keyword evidence="8" id="KW-0812">Transmembrane</keyword>
<dbReference type="CDD" id="cd17546">
    <property type="entry name" value="REC_hyHK_CKI1_RcsC-like"/>
    <property type="match status" value="1"/>
</dbReference>
<dbReference type="Pfam" id="PF17159">
    <property type="entry name" value="MASE3"/>
    <property type="match status" value="1"/>
</dbReference>
<dbReference type="InterPro" id="IPR005467">
    <property type="entry name" value="His_kinase_dom"/>
</dbReference>
<organism evidence="11 12">
    <name type="scientific">Planoprotostelium fungivorum</name>
    <dbReference type="NCBI Taxonomy" id="1890364"/>
    <lineage>
        <taxon>Eukaryota</taxon>
        <taxon>Amoebozoa</taxon>
        <taxon>Evosea</taxon>
        <taxon>Variosea</taxon>
        <taxon>Cavosteliida</taxon>
        <taxon>Cavosteliaceae</taxon>
        <taxon>Planoprotostelium</taxon>
    </lineage>
</organism>
<dbReference type="PROSITE" id="PS50110">
    <property type="entry name" value="RESPONSE_REGULATORY"/>
    <property type="match status" value="1"/>
</dbReference>
<dbReference type="Pfam" id="PF00072">
    <property type="entry name" value="Response_reg"/>
    <property type="match status" value="1"/>
</dbReference>
<evidence type="ECO:0000256" key="4">
    <source>
        <dbReference type="ARBA" id="ARBA00022679"/>
    </source>
</evidence>
<keyword evidence="8" id="KW-0472">Membrane</keyword>
<feature type="transmembrane region" description="Helical" evidence="8">
    <location>
        <begin position="222"/>
        <end position="240"/>
    </location>
</feature>
<evidence type="ECO:0000256" key="3">
    <source>
        <dbReference type="ARBA" id="ARBA00022553"/>
    </source>
</evidence>
<dbReference type="Gene3D" id="3.40.50.2300">
    <property type="match status" value="1"/>
</dbReference>
<feature type="transmembrane region" description="Helical" evidence="8">
    <location>
        <begin position="292"/>
        <end position="312"/>
    </location>
</feature>
<name>A0A2P6NUR6_9EUKA</name>
<protein>
    <recommendedName>
        <fullName evidence="2">histidine kinase</fullName>
        <ecNumber evidence="2">2.7.13.3</ecNumber>
    </recommendedName>
</protein>
<dbReference type="InterPro" id="IPR035965">
    <property type="entry name" value="PAS-like_dom_sf"/>
</dbReference>
<dbReference type="Pfam" id="PF02518">
    <property type="entry name" value="HATPase_c"/>
    <property type="match status" value="1"/>
</dbReference>
<feature type="transmembrane region" description="Helical" evidence="8">
    <location>
        <begin position="260"/>
        <end position="280"/>
    </location>
</feature>
<dbReference type="PANTHER" id="PTHR43047">
    <property type="entry name" value="TWO-COMPONENT HISTIDINE PROTEIN KINASE"/>
    <property type="match status" value="1"/>
</dbReference>
<feature type="compositionally biased region" description="Polar residues" evidence="7">
    <location>
        <begin position="852"/>
        <end position="865"/>
    </location>
</feature>
<feature type="transmembrane region" description="Helical" evidence="8">
    <location>
        <begin position="332"/>
        <end position="349"/>
    </location>
</feature>
<comment type="caution">
    <text evidence="11">The sequence shown here is derived from an EMBL/GenBank/DDBJ whole genome shotgun (WGS) entry which is preliminary data.</text>
</comment>
<evidence type="ECO:0000256" key="5">
    <source>
        <dbReference type="ARBA" id="ARBA00022777"/>
    </source>
</evidence>
<dbReference type="PROSITE" id="PS50109">
    <property type="entry name" value="HIS_KIN"/>
    <property type="match status" value="1"/>
</dbReference>
<dbReference type="EMBL" id="MDYQ01000018">
    <property type="protein sequence ID" value="PRP87715.1"/>
    <property type="molecule type" value="Genomic_DNA"/>
</dbReference>
<dbReference type="InParanoid" id="A0A2P6NUR6"/>
<dbReference type="SMART" id="SM00388">
    <property type="entry name" value="HisKA"/>
    <property type="match status" value="1"/>
</dbReference>
<feature type="domain" description="Histidine kinase" evidence="9">
    <location>
        <begin position="607"/>
        <end position="829"/>
    </location>
</feature>
<dbReference type="InterPro" id="IPR033425">
    <property type="entry name" value="MASE3"/>
</dbReference>
<dbReference type="InterPro" id="IPR001789">
    <property type="entry name" value="Sig_transdc_resp-reg_receiver"/>
</dbReference>
<evidence type="ECO:0000256" key="7">
    <source>
        <dbReference type="SAM" id="MobiDB-lite"/>
    </source>
</evidence>
<gene>
    <name evidence="11" type="ORF">PROFUN_02415</name>
</gene>
<dbReference type="GO" id="GO:0000155">
    <property type="term" value="F:phosphorelay sensor kinase activity"/>
    <property type="evidence" value="ECO:0007669"/>
    <property type="project" value="InterPro"/>
</dbReference>
<evidence type="ECO:0000259" key="10">
    <source>
        <dbReference type="PROSITE" id="PS50110"/>
    </source>
</evidence>
<dbReference type="GO" id="GO:0009927">
    <property type="term" value="F:histidine phosphotransfer kinase activity"/>
    <property type="evidence" value="ECO:0007669"/>
    <property type="project" value="TreeGrafter"/>
</dbReference>
<dbReference type="InterPro" id="IPR003661">
    <property type="entry name" value="HisK_dim/P_dom"/>
</dbReference>
<dbReference type="InterPro" id="IPR003594">
    <property type="entry name" value="HATPase_dom"/>
</dbReference>
<feature type="region of interest" description="Disordered" evidence="7">
    <location>
        <begin position="826"/>
        <end position="888"/>
    </location>
</feature>
<dbReference type="SMART" id="SM00448">
    <property type="entry name" value="REC"/>
    <property type="match status" value="1"/>
</dbReference>
<dbReference type="EC" id="2.7.13.3" evidence="2"/>
<evidence type="ECO:0000256" key="2">
    <source>
        <dbReference type="ARBA" id="ARBA00012438"/>
    </source>
</evidence>
<feature type="modified residue" description="4-aspartylphosphate" evidence="6">
    <location>
        <position position="1120"/>
    </location>
</feature>
<evidence type="ECO:0000259" key="9">
    <source>
        <dbReference type="PROSITE" id="PS50109"/>
    </source>
</evidence>
<feature type="compositionally biased region" description="Polar residues" evidence="7">
    <location>
        <begin position="876"/>
        <end position="888"/>
    </location>
</feature>
<feature type="compositionally biased region" description="Low complexity" evidence="7">
    <location>
        <begin position="834"/>
        <end position="843"/>
    </location>
</feature>
<dbReference type="Gene3D" id="1.10.287.130">
    <property type="match status" value="1"/>
</dbReference>
<dbReference type="AlphaFoldDB" id="A0A2P6NUR6"/>
<dbReference type="SUPFAM" id="SSF52172">
    <property type="entry name" value="CheY-like"/>
    <property type="match status" value="1"/>
</dbReference>
<comment type="catalytic activity">
    <reaction evidence="1">
        <text>ATP + protein L-histidine = ADP + protein N-phospho-L-histidine.</text>
        <dbReference type="EC" id="2.7.13.3"/>
    </reaction>
</comment>
<keyword evidence="5" id="KW-0418">Kinase</keyword>
<feature type="transmembrane region" description="Helical" evidence="8">
    <location>
        <begin position="356"/>
        <end position="375"/>
    </location>
</feature>
<dbReference type="Proteomes" id="UP000241769">
    <property type="component" value="Unassembled WGS sequence"/>
</dbReference>
<evidence type="ECO:0000256" key="6">
    <source>
        <dbReference type="PROSITE-ProRule" id="PRU00169"/>
    </source>
</evidence>
<dbReference type="CDD" id="cd16922">
    <property type="entry name" value="HATPase_EvgS-ArcB-TorS-like"/>
    <property type="match status" value="1"/>
</dbReference>
<dbReference type="OrthoDB" id="20520at2759"/>
<dbReference type="Gene3D" id="3.30.450.20">
    <property type="entry name" value="PAS domain"/>
    <property type="match status" value="1"/>
</dbReference>
<keyword evidence="8" id="KW-1133">Transmembrane helix</keyword>
<dbReference type="Pfam" id="PF00512">
    <property type="entry name" value="HisKA"/>
    <property type="match status" value="1"/>
</dbReference>
<accession>A0A2P6NUR6</accession>
<sequence>MSRTLGGSRQGPLDDILDIQPLSPPPILPSSKHRPFSISGTTQQQYLFVFNFLWGEVDENSYFEIWEICYGNGGKKGNKKRENNSLTAELEELGCGHSRDSMNHEDTQWSPGMIRPLKTQESSRSNKILTYATDKGHKNRMKSKVMVNALGNRRFASETLRVITGWKFVTIFGLSLLVVGVISLSLTLRFEFFRYMAAISSFILCFLIFAVFCLSQMTWSDGFFMSVGLGYGFVGFNLLLSRGLNLIKQMPASNVANRQIQLVETATLLEIVSLYIGILLAQRTFRGWIPTFVSFSFYFILQMFLMLLVFYWNVWPMAADTSGNTYDSYNTMNYIWIALFAVLWLLLVYRRRSFSVDVFVYLIFGVLLRLCQLAFASQVSEISVGPIYVISSLLRVLSYTYLFLSVGVTTLRNPMETLYRNLTMKQNALQNEKVLVSWMIEQVPAIAILLDKNGILCHINSYAHNAFGTTSSSMVHASFFEFFVFEDASASILQFDNLIASNDPNNFITLKSISTQTEENRIIEWTVKMVKSSKRESSSSDMANDKDFEMQTFLRRRPRRSNDKKDQIQILCLGKDVTDKSERVRLLTEARNNAERLSLMKDTFVANVSHELRTPLNCIVGVTDLIQHSSLTETQKGMVSMIKTAANSLLSLISDLLDFAKLNDGQLKLVYSPFDLRAFVEDSLQSLSVLYQNNLDFGYRVTKDCPKLIENDVNRLRQVLFNLMSNAIKFTPKGQILVLISMVEATVDTPTPMILFSVRDSGVGVKPADLKMLFERFFQASDQGQARKPGTGIGLAITKQFVELMGGKIHVESEYGVGTTVSFQIPTMNPHPRAPAISEASESSIERSRSSQMVVPSQNSFNIPATPQLGEDSEQESSASYGTPMTESVNSMSSIHQKHSQMVWMCHENEVITRLFGESLQDDYGYRCAFFYQPSQLARSLDQMIDTPDVDRPSILSIVVRPSFLEFSGIQEQLHKLTKQSLFVQIIILLANSTASLPSNLSAMEEQFRVETLPKTIPISILLRMLRRGAKKLPPINRQKSSSIHAITEMAPTEQSRAENLGDVTPVHVLVVEDNKTNQKVMQLMMDKVGAVTYQMAENGQEAIDRFLENPKGFDCILMDCQMPVMDGVTATQQIRKIEAGRPDLGRTHIAALTANALQEEKDKCLSVGMDDYITKPITFLTFQSKIESLRSKKISSS</sequence>
<proteinExistence type="predicted"/>
<dbReference type="GO" id="GO:0005886">
    <property type="term" value="C:plasma membrane"/>
    <property type="evidence" value="ECO:0007669"/>
    <property type="project" value="TreeGrafter"/>
</dbReference>
<evidence type="ECO:0000313" key="12">
    <source>
        <dbReference type="Proteomes" id="UP000241769"/>
    </source>
</evidence>
<dbReference type="InterPro" id="IPR004358">
    <property type="entry name" value="Sig_transdc_His_kin-like_C"/>
</dbReference>
<dbReference type="InterPro" id="IPR036890">
    <property type="entry name" value="HATPase_C_sf"/>
</dbReference>
<feature type="region of interest" description="Disordered" evidence="7">
    <location>
        <begin position="1"/>
        <end position="36"/>
    </location>
</feature>
<feature type="transmembrane region" description="Helical" evidence="8">
    <location>
        <begin position="163"/>
        <end position="186"/>
    </location>
</feature>
<dbReference type="InterPro" id="IPR036097">
    <property type="entry name" value="HisK_dim/P_sf"/>
</dbReference>
<feature type="transmembrane region" description="Helical" evidence="8">
    <location>
        <begin position="192"/>
        <end position="215"/>
    </location>
</feature>
<dbReference type="CDD" id="cd00082">
    <property type="entry name" value="HisKA"/>
    <property type="match status" value="1"/>
</dbReference>
<reference evidence="11 12" key="1">
    <citation type="journal article" date="2018" name="Genome Biol. Evol.">
        <title>Multiple Roots of Fruiting Body Formation in Amoebozoa.</title>
        <authorList>
            <person name="Hillmann F."/>
            <person name="Forbes G."/>
            <person name="Novohradska S."/>
            <person name="Ferling I."/>
            <person name="Riege K."/>
            <person name="Groth M."/>
            <person name="Westermann M."/>
            <person name="Marz M."/>
            <person name="Spaller T."/>
            <person name="Winckler T."/>
            <person name="Schaap P."/>
            <person name="Glockner G."/>
        </authorList>
    </citation>
    <scope>NUCLEOTIDE SEQUENCE [LARGE SCALE GENOMIC DNA]</scope>
    <source>
        <strain evidence="11 12">Jena</strain>
    </source>
</reference>
<keyword evidence="3 6" id="KW-0597">Phosphoprotein</keyword>
<dbReference type="SUPFAM" id="SSF55785">
    <property type="entry name" value="PYP-like sensor domain (PAS domain)"/>
    <property type="match status" value="1"/>
</dbReference>
<keyword evidence="4" id="KW-0808">Transferase</keyword>
<dbReference type="SUPFAM" id="SSF55874">
    <property type="entry name" value="ATPase domain of HSP90 chaperone/DNA topoisomerase II/histidine kinase"/>
    <property type="match status" value="1"/>
</dbReference>
<dbReference type="FunFam" id="3.30.565.10:FF:000010">
    <property type="entry name" value="Sensor histidine kinase RcsC"/>
    <property type="match status" value="1"/>
</dbReference>
<dbReference type="SMART" id="SM00387">
    <property type="entry name" value="HATPase_c"/>
    <property type="match status" value="1"/>
</dbReference>
<feature type="domain" description="Response regulatory" evidence="10">
    <location>
        <begin position="1068"/>
        <end position="1191"/>
    </location>
</feature>
<dbReference type="SUPFAM" id="SSF47384">
    <property type="entry name" value="Homodimeric domain of signal transducing histidine kinase"/>
    <property type="match status" value="1"/>
</dbReference>
<keyword evidence="12" id="KW-1185">Reference proteome</keyword>
<evidence type="ECO:0000256" key="1">
    <source>
        <dbReference type="ARBA" id="ARBA00000085"/>
    </source>
</evidence>
<dbReference type="Gene3D" id="3.30.565.10">
    <property type="entry name" value="Histidine kinase-like ATPase, C-terminal domain"/>
    <property type="match status" value="1"/>
</dbReference>
<evidence type="ECO:0000256" key="8">
    <source>
        <dbReference type="SAM" id="Phobius"/>
    </source>
</evidence>